<dbReference type="Pfam" id="PF02518">
    <property type="entry name" value="HATPase_c"/>
    <property type="match status" value="1"/>
</dbReference>
<reference evidence="10" key="2">
    <citation type="submission" date="2020-08" db="EMBL/GenBank/DDBJ databases">
        <authorList>
            <person name="Chen M."/>
            <person name="Teng W."/>
            <person name="Zhao L."/>
            <person name="Hu C."/>
            <person name="Zhou Y."/>
            <person name="Han B."/>
            <person name="Song L."/>
            <person name="Shu W."/>
        </authorList>
    </citation>
    <scope>NUCLEOTIDE SEQUENCE</scope>
    <source>
        <strain evidence="10">FACHB-1375</strain>
    </source>
</reference>
<evidence type="ECO:0000256" key="7">
    <source>
        <dbReference type="SAM" id="Coils"/>
    </source>
</evidence>
<dbReference type="Pfam" id="PF00072">
    <property type="entry name" value="Response_reg"/>
    <property type="match status" value="1"/>
</dbReference>
<dbReference type="SUPFAM" id="SSF52172">
    <property type="entry name" value="CheY-like"/>
    <property type="match status" value="1"/>
</dbReference>
<feature type="modified residue" description="4-aspartylphosphate" evidence="6">
    <location>
        <position position="59"/>
    </location>
</feature>
<dbReference type="Proteomes" id="UP000641646">
    <property type="component" value="Unassembled WGS sequence"/>
</dbReference>
<dbReference type="PROSITE" id="PS50109">
    <property type="entry name" value="HIS_KIN"/>
    <property type="match status" value="1"/>
</dbReference>
<keyword evidence="7" id="KW-0175">Coiled coil</keyword>
<name>A0A926ZHE6_9CYAN</name>
<dbReference type="InterPro" id="IPR004358">
    <property type="entry name" value="Sig_transdc_His_kin-like_C"/>
</dbReference>
<evidence type="ECO:0000256" key="3">
    <source>
        <dbReference type="ARBA" id="ARBA00022553"/>
    </source>
</evidence>
<dbReference type="InterPro" id="IPR011006">
    <property type="entry name" value="CheY-like_superfamily"/>
</dbReference>
<feature type="domain" description="Histidine kinase" evidence="8">
    <location>
        <begin position="185"/>
        <end position="447"/>
    </location>
</feature>
<keyword evidence="3 6" id="KW-0597">Phosphoprotein</keyword>
<accession>A0A926ZHE6</accession>
<dbReference type="AlphaFoldDB" id="A0A926ZHE6"/>
<evidence type="ECO:0000256" key="5">
    <source>
        <dbReference type="ARBA" id="ARBA00023012"/>
    </source>
</evidence>
<dbReference type="PANTHER" id="PTHR43065">
    <property type="entry name" value="SENSOR HISTIDINE KINASE"/>
    <property type="match status" value="1"/>
</dbReference>
<dbReference type="PRINTS" id="PR00344">
    <property type="entry name" value="BCTRLSENSOR"/>
</dbReference>
<dbReference type="PROSITE" id="PS50110">
    <property type="entry name" value="RESPONSE_REGULATORY"/>
    <property type="match status" value="1"/>
</dbReference>
<dbReference type="RefSeq" id="WP_190466265.1">
    <property type="nucleotide sequence ID" value="NZ_JACJPW010000045.1"/>
</dbReference>
<keyword evidence="11" id="KW-1185">Reference proteome</keyword>
<reference evidence="10" key="1">
    <citation type="journal article" date="2015" name="ISME J.">
        <title>Draft Genome Sequence of Streptomyces incarnatus NRRL8089, which Produces the Nucleoside Antibiotic Sinefungin.</title>
        <authorList>
            <person name="Oshima K."/>
            <person name="Hattori M."/>
            <person name="Shimizu H."/>
            <person name="Fukuda K."/>
            <person name="Nemoto M."/>
            <person name="Inagaki K."/>
            <person name="Tamura T."/>
        </authorList>
    </citation>
    <scope>NUCLEOTIDE SEQUENCE</scope>
    <source>
        <strain evidence="10">FACHB-1375</strain>
    </source>
</reference>
<feature type="coiled-coil region" evidence="7">
    <location>
        <begin position="128"/>
        <end position="176"/>
    </location>
</feature>
<dbReference type="InterPro" id="IPR003661">
    <property type="entry name" value="HisK_dim/P_dom"/>
</dbReference>
<feature type="domain" description="Response regulatory" evidence="9">
    <location>
        <begin position="10"/>
        <end position="126"/>
    </location>
</feature>
<dbReference type="EMBL" id="JACJPW010000045">
    <property type="protein sequence ID" value="MBD2182945.1"/>
    <property type="molecule type" value="Genomic_DNA"/>
</dbReference>
<dbReference type="InterPro" id="IPR005467">
    <property type="entry name" value="His_kinase_dom"/>
</dbReference>
<comment type="catalytic activity">
    <reaction evidence="1">
        <text>ATP + protein L-histidine = ADP + protein N-phospho-L-histidine.</text>
        <dbReference type="EC" id="2.7.13.3"/>
    </reaction>
</comment>
<dbReference type="CDD" id="cd00082">
    <property type="entry name" value="HisKA"/>
    <property type="match status" value="1"/>
</dbReference>
<keyword evidence="4 10" id="KW-0808">Transferase</keyword>
<dbReference type="PANTHER" id="PTHR43065:SF50">
    <property type="entry name" value="HISTIDINE KINASE"/>
    <property type="match status" value="1"/>
</dbReference>
<evidence type="ECO:0000256" key="4">
    <source>
        <dbReference type="ARBA" id="ARBA00022777"/>
    </source>
</evidence>
<proteinExistence type="predicted"/>
<dbReference type="InterPro" id="IPR036890">
    <property type="entry name" value="HATPase_C_sf"/>
</dbReference>
<evidence type="ECO:0000313" key="10">
    <source>
        <dbReference type="EMBL" id="MBD2182945.1"/>
    </source>
</evidence>
<dbReference type="CDD" id="cd19920">
    <property type="entry name" value="REC_PA4781-like"/>
    <property type="match status" value="1"/>
</dbReference>
<dbReference type="InterPro" id="IPR003594">
    <property type="entry name" value="HATPase_dom"/>
</dbReference>
<dbReference type="GO" id="GO:0000155">
    <property type="term" value="F:phosphorelay sensor kinase activity"/>
    <property type="evidence" value="ECO:0007669"/>
    <property type="project" value="InterPro"/>
</dbReference>
<evidence type="ECO:0000256" key="2">
    <source>
        <dbReference type="ARBA" id="ARBA00012438"/>
    </source>
</evidence>
<comment type="caution">
    <text evidence="10">The sequence shown here is derived from an EMBL/GenBank/DDBJ whole genome shotgun (WGS) entry which is preliminary data.</text>
</comment>
<dbReference type="InterPro" id="IPR036097">
    <property type="entry name" value="HisK_dim/P_sf"/>
</dbReference>
<dbReference type="Gene3D" id="1.10.287.130">
    <property type="match status" value="1"/>
</dbReference>
<keyword evidence="4 10" id="KW-0418">Kinase</keyword>
<sequence length="456" mass="50868">MTEDLESKGKILIVDDTLDNINALATILTDCGYKVRKALHGQMALMGVQASPPDLILLDINMPEINGYEVCKKLKSDDKTREIPVIFLSALDDVLDKVKAFSVGGVDYITKPFQFEEVLARVETHLTIQRLQNKLAEQNALLQKSSALEREKSQQLEQALHQLQQTQAQLIQSEKMSSLGQTVAGIAHEINNPINFIYGNLRHINDYISQMLQLIQIYQQALPNPSTDIQHLQESLDIEFLAEDLPKLLASMKVGSERIRDIVLSLRNFSRLGEAELKPVDIHEGLDSTLMILQHRLNEQPNSPAITVVKAYGTLPLVECYAALINQVFMNILNNAIDSLESRFANDALSEDSTEQLNPSPTISISTQIKEGDRVIIRIADNGTGMTEAIQKKAFDPFFTTKKVGVRTGLGLSIAYQIVVEHHGGEIFCESVPGEGATFTVILPLRHRYEQKNINF</sequence>
<keyword evidence="5" id="KW-0902">Two-component regulatory system</keyword>
<dbReference type="SMART" id="SM00387">
    <property type="entry name" value="HATPase_c"/>
    <property type="match status" value="1"/>
</dbReference>
<protein>
    <recommendedName>
        <fullName evidence="2">histidine kinase</fullName>
        <ecNumber evidence="2">2.7.13.3</ecNumber>
    </recommendedName>
</protein>
<dbReference type="EC" id="2.7.13.3" evidence="2"/>
<evidence type="ECO:0000259" key="9">
    <source>
        <dbReference type="PROSITE" id="PS50110"/>
    </source>
</evidence>
<dbReference type="InterPro" id="IPR001789">
    <property type="entry name" value="Sig_transdc_resp-reg_receiver"/>
</dbReference>
<dbReference type="Gene3D" id="3.40.50.2300">
    <property type="match status" value="1"/>
</dbReference>
<organism evidence="10 11">
    <name type="scientific">Aerosakkonema funiforme FACHB-1375</name>
    <dbReference type="NCBI Taxonomy" id="2949571"/>
    <lineage>
        <taxon>Bacteria</taxon>
        <taxon>Bacillati</taxon>
        <taxon>Cyanobacteriota</taxon>
        <taxon>Cyanophyceae</taxon>
        <taxon>Oscillatoriophycideae</taxon>
        <taxon>Aerosakkonematales</taxon>
        <taxon>Aerosakkonemataceae</taxon>
        <taxon>Aerosakkonema</taxon>
    </lineage>
</organism>
<evidence type="ECO:0000313" key="11">
    <source>
        <dbReference type="Proteomes" id="UP000641646"/>
    </source>
</evidence>
<dbReference type="SUPFAM" id="SSF47384">
    <property type="entry name" value="Homodimeric domain of signal transducing histidine kinase"/>
    <property type="match status" value="1"/>
</dbReference>
<dbReference type="Gene3D" id="3.30.565.10">
    <property type="entry name" value="Histidine kinase-like ATPase, C-terminal domain"/>
    <property type="match status" value="1"/>
</dbReference>
<evidence type="ECO:0000256" key="1">
    <source>
        <dbReference type="ARBA" id="ARBA00000085"/>
    </source>
</evidence>
<evidence type="ECO:0000256" key="6">
    <source>
        <dbReference type="PROSITE-ProRule" id="PRU00169"/>
    </source>
</evidence>
<dbReference type="SMART" id="SM00448">
    <property type="entry name" value="REC"/>
    <property type="match status" value="1"/>
</dbReference>
<evidence type="ECO:0000259" key="8">
    <source>
        <dbReference type="PROSITE" id="PS50109"/>
    </source>
</evidence>
<dbReference type="SUPFAM" id="SSF55874">
    <property type="entry name" value="ATPase domain of HSP90 chaperone/DNA topoisomerase II/histidine kinase"/>
    <property type="match status" value="1"/>
</dbReference>
<gene>
    <name evidence="10" type="ORF">H6G03_18060</name>
</gene>